<sequence length="38" mass="4397">MHKVREAVLDDAVEINCVSRHLGMMLSLKVKRLKSYIL</sequence>
<dbReference type="EMBL" id="BBSC01000002">
    <property type="protein sequence ID" value="GAM74029.1"/>
    <property type="molecule type" value="Genomic_DNA"/>
</dbReference>
<proteinExistence type="predicted"/>
<reference evidence="1 2" key="2">
    <citation type="submission" date="2015-01" db="EMBL/GenBank/DDBJ databases">
        <authorList>
            <consortium name="NBRP consortium"/>
            <person name="Sawabe T."/>
            <person name="Meirelles P."/>
            <person name="Feng G."/>
            <person name="Sayaka M."/>
            <person name="Hattori M."/>
            <person name="Ohkuma M."/>
        </authorList>
    </citation>
    <scope>NUCLEOTIDE SEQUENCE [LARGE SCALE GENOMIC DNA]</scope>
    <source>
        <strain evidence="2">JCM 19241</strain>
    </source>
</reference>
<protein>
    <submittedName>
        <fullName evidence="1">Uncharacterized protein</fullName>
    </submittedName>
</protein>
<dbReference type="STRING" id="1481914.JCM19241_5225"/>
<accession>A0A0B8QHD6</accession>
<evidence type="ECO:0000313" key="1">
    <source>
        <dbReference type="EMBL" id="GAM74029.1"/>
    </source>
</evidence>
<dbReference type="AlphaFoldDB" id="A0A0B8QHD6"/>
<name>A0A0B8QHD6_9VIBR</name>
<dbReference type="Proteomes" id="UP000031666">
    <property type="component" value="Unassembled WGS sequence"/>
</dbReference>
<comment type="caution">
    <text evidence="1">The sequence shown here is derived from an EMBL/GenBank/DDBJ whole genome shotgun (WGS) entry which is preliminary data.</text>
</comment>
<gene>
    <name evidence="1" type="ORF">JCM19241_5225</name>
</gene>
<evidence type="ECO:0000313" key="2">
    <source>
        <dbReference type="Proteomes" id="UP000031666"/>
    </source>
</evidence>
<reference evidence="1 2" key="1">
    <citation type="submission" date="2015-01" db="EMBL/GenBank/DDBJ databases">
        <title>Vibrio sp. C94 JCM 19241 whole genome shotgun sequence.</title>
        <authorList>
            <person name="Sawabe T."/>
            <person name="Meirelles P."/>
            <person name="Feng G."/>
            <person name="Sayaka M."/>
            <person name="Hattori M."/>
            <person name="Ohkuma M."/>
        </authorList>
    </citation>
    <scope>NUCLEOTIDE SEQUENCE [LARGE SCALE GENOMIC DNA]</scope>
    <source>
        <strain evidence="2">JCM 19241</strain>
    </source>
</reference>
<organism evidence="1 2">
    <name type="scientific">Vibrio ishigakensis</name>
    <dbReference type="NCBI Taxonomy" id="1481914"/>
    <lineage>
        <taxon>Bacteria</taxon>
        <taxon>Pseudomonadati</taxon>
        <taxon>Pseudomonadota</taxon>
        <taxon>Gammaproteobacteria</taxon>
        <taxon>Vibrionales</taxon>
        <taxon>Vibrionaceae</taxon>
        <taxon>Vibrio</taxon>
    </lineage>
</organism>